<dbReference type="AlphaFoldDB" id="A0A3C1KP09"/>
<evidence type="ECO:0000256" key="4">
    <source>
        <dbReference type="ARBA" id="ARBA00022989"/>
    </source>
</evidence>
<organism evidence="7 8">
    <name type="scientific">Haliea salexigens</name>
    <dbReference type="NCBI Taxonomy" id="287487"/>
    <lineage>
        <taxon>Bacteria</taxon>
        <taxon>Pseudomonadati</taxon>
        <taxon>Pseudomonadota</taxon>
        <taxon>Gammaproteobacteria</taxon>
        <taxon>Cellvibrionales</taxon>
        <taxon>Halieaceae</taxon>
        <taxon>Haliea</taxon>
    </lineage>
</organism>
<accession>A0A3C1KP09</accession>
<dbReference type="GO" id="GO:0005886">
    <property type="term" value="C:plasma membrane"/>
    <property type="evidence" value="ECO:0007669"/>
    <property type="project" value="UniProtKB-SubCell"/>
</dbReference>
<evidence type="ECO:0000256" key="2">
    <source>
        <dbReference type="ARBA" id="ARBA00022475"/>
    </source>
</evidence>
<dbReference type="PANTHER" id="PTHR30250:SF11">
    <property type="entry name" value="O-ANTIGEN TRANSPORTER-RELATED"/>
    <property type="match status" value="1"/>
</dbReference>
<evidence type="ECO:0000256" key="3">
    <source>
        <dbReference type="ARBA" id="ARBA00022692"/>
    </source>
</evidence>
<gene>
    <name evidence="7" type="ORF">DCP75_10880</name>
</gene>
<feature type="transmembrane region" description="Helical" evidence="6">
    <location>
        <begin position="140"/>
        <end position="159"/>
    </location>
</feature>
<feature type="transmembrane region" description="Helical" evidence="6">
    <location>
        <begin position="23"/>
        <end position="47"/>
    </location>
</feature>
<feature type="transmembrane region" description="Helical" evidence="6">
    <location>
        <begin position="109"/>
        <end position="128"/>
    </location>
</feature>
<dbReference type="InterPro" id="IPR002797">
    <property type="entry name" value="Polysacc_synth"/>
</dbReference>
<protein>
    <recommendedName>
        <fullName evidence="9">Polysaccharide biosynthesis protein</fullName>
    </recommendedName>
</protein>
<dbReference type="InterPro" id="IPR050833">
    <property type="entry name" value="Poly_Biosynth_Transport"/>
</dbReference>
<dbReference type="PANTHER" id="PTHR30250">
    <property type="entry name" value="PST FAMILY PREDICTED COLANIC ACID TRANSPORTER"/>
    <property type="match status" value="1"/>
</dbReference>
<comment type="caution">
    <text evidence="7">The sequence shown here is derived from an EMBL/GenBank/DDBJ whole genome shotgun (WGS) entry which is preliminary data.</text>
</comment>
<dbReference type="EMBL" id="DMND01000147">
    <property type="protein sequence ID" value="HAN28203.1"/>
    <property type="molecule type" value="Genomic_DNA"/>
</dbReference>
<evidence type="ECO:0008006" key="9">
    <source>
        <dbReference type="Google" id="ProtNLM"/>
    </source>
</evidence>
<keyword evidence="2" id="KW-1003">Cell membrane</keyword>
<feature type="transmembrane region" description="Helical" evidence="6">
    <location>
        <begin position="203"/>
        <end position="222"/>
    </location>
</feature>
<keyword evidence="5 6" id="KW-0472">Membrane</keyword>
<dbReference type="STRING" id="1121937.GCA_000423125_01402"/>
<evidence type="ECO:0000313" key="8">
    <source>
        <dbReference type="Proteomes" id="UP000259273"/>
    </source>
</evidence>
<evidence type="ECO:0000256" key="5">
    <source>
        <dbReference type="ARBA" id="ARBA00023136"/>
    </source>
</evidence>
<feature type="transmembrane region" description="Helical" evidence="6">
    <location>
        <begin position="67"/>
        <end position="88"/>
    </location>
</feature>
<sequence length="305" mass="32185">MNRVVHLRHVAARLTQKANGSRVLRAGFLASLVRGTGLLITFGLQLLLARLIGDATHYGLYAWGQNLLFLLGAIFAIGIPLASSRLIAVHHARGDLAIASRVAWHSTGWLLVTCALGIAGVTALVLAMPAELFVDFPRALILLAVFAAPLVSFTTLLQAHARAKGRLLLAFGPTQVLRPLFTALIAGVVVFWVGFQLGAMEAMIALAGSLLLVLLLQCVLVARTGRRNAPLPANEPLAEEGNYAPSQLMHNALPLFATRCATLTMQYSSTLLLGILGGPAIAASFFVADRLARLGAIPGTVVAAV</sequence>
<evidence type="ECO:0000256" key="6">
    <source>
        <dbReference type="SAM" id="Phobius"/>
    </source>
</evidence>
<reference evidence="7 8" key="1">
    <citation type="journal article" date="2018" name="Nat. Biotechnol.">
        <title>A standardized bacterial taxonomy based on genome phylogeny substantially revises the tree of life.</title>
        <authorList>
            <person name="Parks D.H."/>
            <person name="Chuvochina M."/>
            <person name="Waite D.W."/>
            <person name="Rinke C."/>
            <person name="Skarshewski A."/>
            <person name="Chaumeil P.A."/>
            <person name="Hugenholtz P."/>
        </authorList>
    </citation>
    <scope>NUCLEOTIDE SEQUENCE [LARGE SCALE GENOMIC DNA]</scope>
    <source>
        <strain evidence="7">UBA9158</strain>
    </source>
</reference>
<feature type="non-terminal residue" evidence="7">
    <location>
        <position position="305"/>
    </location>
</feature>
<evidence type="ECO:0000256" key="1">
    <source>
        <dbReference type="ARBA" id="ARBA00004651"/>
    </source>
</evidence>
<evidence type="ECO:0000313" key="7">
    <source>
        <dbReference type="EMBL" id="HAN28203.1"/>
    </source>
</evidence>
<dbReference type="Proteomes" id="UP000259273">
    <property type="component" value="Unassembled WGS sequence"/>
</dbReference>
<feature type="transmembrane region" description="Helical" evidence="6">
    <location>
        <begin position="180"/>
        <end position="197"/>
    </location>
</feature>
<comment type="subcellular location">
    <subcellularLocation>
        <location evidence="1">Cell membrane</location>
        <topology evidence="1">Multi-pass membrane protein</topology>
    </subcellularLocation>
</comment>
<proteinExistence type="predicted"/>
<dbReference type="Pfam" id="PF01943">
    <property type="entry name" value="Polysacc_synt"/>
    <property type="match status" value="1"/>
</dbReference>
<keyword evidence="4 6" id="KW-1133">Transmembrane helix</keyword>
<keyword evidence="3 6" id="KW-0812">Transmembrane</keyword>
<name>A0A3C1KP09_9GAMM</name>